<dbReference type="Proteomes" id="UP000324701">
    <property type="component" value="Unassembled WGS sequence"/>
</dbReference>
<dbReference type="RefSeq" id="WP_149655455.1">
    <property type="nucleotide sequence ID" value="NZ_VTZN01000139.1"/>
</dbReference>
<accession>A0A5B1BJ29</accession>
<keyword evidence="2" id="KW-1185">Reference proteome</keyword>
<dbReference type="InterPro" id="IPR028953">
    <property type="entry name" value="Imm_IFT-like"/>
</dbReference>
<organism evidence="1 2">
    <name type="scientific">Mycobacterium simiae</name>
    <name type="common">Mycobacterium habana</name>
    <dbReference type="NCBI Taxonomy" id="1784"/>
    <lineage>
        <taxon>Bacteria</taxon>
        <taxon>Bacillati</taxon>
        <taxon>Actinomycetota</taxon>
        <taxon>Actinomycetes</taxon>
        <taxon>Mycobacteriales</taxon>
        <taxon>Mycobacteriaceae</taxon>
        <taxon>Mycobacterium</taxon>
        <taxon>Mycobacterium simiae complex</taxon>
    </lineage>
</organism>
<gene>
    <name evidence="1" type="ORF">F0Q45_19245</name>
</gene>
<dbReference type="OrthoDB" id="4742108at2"/>
<dbReference type="AlphaFoldDB" id="A0A5B1BJ29"/>
<evidence type="ECO:0000313" key="2">
    <source>
        <dbReference type="Proteomes" id="UP000324701"/>
    </source>
</evidence>
<protein>
    <recommendedName>
        <fullName evidence="3">Immunity factor for TNT</fullName>
    </recommendedName>
</protein>
<name>A0A5B1BJ29_MYCSI</name>
<dbReference type="Pfam" id="PF15598">
    <property type="entry name" value="Imm61"/>
    <property type="match status" value="1"/>
</dbReference>
<sequence>MTIAVDFSTDLDEWIRLAGLDTIQGSKASDGRTAIWNKGGEARYLVSFIDGYYVITSSTRLGPENFHIGTATMALLEKYLFGHFGNSVRRRRGLNWVRKPFAMDELQKRYAIGKIVFLGRERDALIDEAEAVLSIGAVDRLVELSHYINVPVSVIRDSFLNPEGKPLFSPLEGR</sequence>
<proteinExistence type="predicted"/>
<comment type="caution">
    <text evidence="1">The sequence shown here is derived from an EMBL/GenBank/DDBJ whole genome shotgun (WGS) entry which is preliminary data.</text>
</comment>
<dbReference type="EMBL" id="VTZN01000139">
    <property type="protein sequence ID" value="KAA1248678.1"/>
    <property type="molecule type" value="Genomic_DNA"/>
</dbReference>
<reference evidence="1 2" key="1">
    <citation type="submission" date="2019-09" db="EMBL/GenBank/DDBJ databases">
        <title>Report of infection by Mycobacterium simiae a patient suffering from pulmonary tuberculosis.</title>
        <authorList>
            <person name="Mohanty P.S."/>
            <person name="Bansal A.K."/>
            <person name="Singh H."/>
            <person name="Sharma S."/>
            <person name="Patil S.A."/>
            <person name="Upadhaya P."/>
            <person name="Singh P.K."/>
            <person name="Kumar D."/>
            <person name="Kumar S."/>
            <person name="Singh R.K."/>
            <person name="Chaudhary B."/>
        </authorList>
    </citation>
    <scope>NUCLEOTIDE SEQUENCE [LARGE SCALE GENOMIC DNA]</scope>
    <source>
        <strain evidence="1 2">JAL-560-SIM</strain>
    </source>
</reference>
<evidence type="ECO:0000313" key="1">
    <source>
        <dbReference type="EMBL" id="KAA1248678.1"/>
    </source>
</evidence>
<evidence type="ECO:0008006" key="3">
    <source>
        <dbReference type="Google" id="ProtNLM"/>
    </source>
</evidence>